<accession>A0AA36GR81</accession>
<gene>
    <name evidence="2" type="ORF">CYNAS_LOCUS8813</name>
</gene>
<organism evidence="2 3">
    <name type="scientific">Cylicocyclus nassatus</name>
    <name type="common">Nematode worm</name>
    <dbReference type="NCBI Taxonomy" id="53992"/>
    <lineage>
        <taxon>Eukaryota</taxon>
        <taxon>Metazoa</taxon>
        <taxon>Ecdysozoa</taxon>
        <taxon>Nematoda</taxon>
        <taxon>Chromadorea</taxon>
        <taxon>Rhabditida</taxon>
        <taxon>Rhabditina</taxon>
        <taxon>Rhabditomorpha</taxon>
        <taxon>Strongyloidea</taxon>
        <taxon>Strongylidae</taxon>
        <taxon>Cylicocyclus</taxon>
    </lineage>
</organism>
<evidence type="ECO:0000313" key="2">
    <source>
        <dbReference type="EMBL" id="CAJ0596830.1"/>
    </source>
</evidence>
<dbReference type="Proteomes" id="UP001176961">
    <property type="component" value="Unassembled WGS sequence"/>
</dbReference>
<proteinExistence type="predicted"/>
<keyword evidence="3" id="KW-1185">Reference proteome</keyword>
<name>A0AA36GR81_CYLNA</name>
<feature type="coiled-coil region" evidence="1">
    <location>
        <begin position="19"/>
        <end position="95"/>
    </location>
</feature>
<protein>
    <submittedName>
        <fullName evidence="2">Uncharacterized protein</fullName>
    </submittedName>
</protein>
<dbReference type="AlphaFoldDB" id="A0AA36GR81"/>
<comment type="caution">
    <text evidence="2">The sequence shown here is derived from an EMBL/GenBank/DDBJ whole genome shotgun (WGS) entry which is preliminary data.</text>
</comment>
<evidence type="ECO:0000256" key="1">
    <source>
        <dbReference type="SAM" id="Coils"/>
    </source>
</evidence>
<keyword evidence="1" id="KW-0175">Coiled coil</keyword>
<sequence>MICLTRVCSCARRCHPGCIKRKEREINILRRKLNAAERERDEAKKSVEELTEKLSNERWTSRAKQAWLKRSMEDLALLEAANNALSKAVSTLRRNIGDGINS</sequence>
<evidence type="ECO:0000313" key="3">
    <source>
        <dbReference type="Proteomes" id="UP001176961"/>
    </source>
</evidence>
<reference evidence="2" key="1">
    <citation type="submission" date="2023-07" db="EMBL/GenBank/DDBJ databases">
        <authorList>
            <consortium name="CYATHOMIX"/>
        </authorList>
    </citation>
    <scope>NUCLEOTIDE SEQUENCE</scope>
    <source>
        <strain evidence="2">N/A</strain>
    </source>
</reference>
<dbReference type="EMBL" id="CATQJL010000223">
    <property type="protein sequence ID" value="CAJ0596830.1"/>
    <property type="molecule type" value="Genomic_DNA"/>
</dbReference>